<protein>
    <recommendedName>
        <fullName evidence="4">Solute-binding protein family 3/N-terminal domain-containing protein</fullName>
    </recommendedName>
</protein>
<keyword evidence="1" id="KW-1133">Transmembrane helix</keyword>
<keyword evidence="1" id="KW-0812">Transmembrane</keyword>
<proteinExistence type="predicted"/>
<dbReference type="Proteomes" id="UP001157418">
    <property type="component" value="Unassembled WGS sequence"/>
</dbReference>
<dbReference type="InterPro" id="IPR015683">
    <property type="entry name" value="Ionotropic_Glu_rcpt"/>
</dbReference>
<reference evidence="2 3" key="1">
    <citation type="submission" date="2022-01" db="EMBL/GenBank/DDBJ databases">
        <authorList>
            <person name="Xiong W."/>
            <person name="Schranz E."/>
        </authorList>
    </citation>
    <scope>NUCLEOTIDE SEQUENCE [LARGE SCALE GENOMIC DNA]</scope>
</reference>
<dbReference type="AlphaFoldDB" id="A0AAU9MCZ5"/>
<evidence type="ECO:0000256" key="1">
    <source>
        <dbReference type="SAM" id="Phobius"/>
    </source>
</evidence>
<evidence type="ECO:0008006" key="4">
    <source>
        <dbReference type="Google" id="ProtNLM"/>
    </source>
</evidence>
<organism evidence="2 3">
    <name type="scientific">Lactuca virosa</name>
    <dbReference type="NCBI Taxonomy" id="75947"/>
    <lineage>
        <taxon>Eukaryota</taxon>
        <taxon>Viridiplantae</taxon>
        <taxon>Streptophyta</taxon>
        <taxon>Embryophyta</taxon>
        <taxon>Tracheophyta</taxon>
        <taxon>Spermatophyta</taxon>
        <taxon>Magnoliopsida</taxon>
        <taxon>eudicotyledons</taxon>
        <taxon>Gunneridae</taxon>
        <taxon>Pentapetalae</taxon>
        <taxon>asterids</taxon>
        <taxon>campanulids</taxon>
        <taxon>Asterales</taxon>
        <taxon>Asteraceae</taxon>
        <taxon>Cichorioideae</taxon>
        <taxon>Cichorieae</taxon>
        <taxon>Lactucinae</taxon>
        <taxon>Lactuca</taxon>
    </lineage>
</organism>
<keyword evidence="3" id="KW-1185">Reference proteome</keyword>
<dbReference type="SUPFAM" id="SSF53850">
    <property type="entry name" value="Periplasmic binding protein-like II"/>
    <property type="match status" value="1"/>
</dbReference>
<keyword evidence="1" id="KW-0472">Membrane</keyword>
<dbReference type="Gene3D" id="3.40.190.10">
    <property type="entry name" value="Periplasmic binding protein-like II"/>
    <property type="match status" value="2"/>
</dbReference>
<dbReference type="PANTHER" id="PTHR18966">
    <property type="entry name" value="IONOTROPIC GLUTAMATE RECEPTOR"/>
    <property type="match status" value="1"/>
</dbReference>
<feature type="transmembrane region" description="Helical" evidence="1">
    <location>
        <begin position="157"/>
        <end position="177"/>
    </location>
</feature>
<evidence type="ECO:0000313" key="2">
    <source>
        <dbReference type="EMBL" id="CAH1425709.1"/>
    </source>
</evidence>
<comment type="caution">
    <text evidence="2">The sequence shown here is derived from an EMBL/GenBank/DDBJ whole genome shotgun (WGS) entry which is preliminary data.</text>
</comment>
<dbReference type="EMBL" id="CAKMRJ010002223">
    <property type="protein sequence ID" value="CAH1425709.1"/>
    <property type="molecule type" value="Genomic_DNA"/>
</dbReference>
<sequence length="188" mass="21079">MLTAQQLEPTITSVEMLRNMNATVGYCNGSFINHYLKDVLGFKSIKIKSYNSTPQYAQALNRGEIAAIFLEVPVAKVFLAQYCKSFVRTGETFKVGGFGFAFPREFSWLSEANKALMTASESGKLKKLEDTFLTSEKCVDDDESFPNEYESLSPQSFSTLFVLTGGTSTVCLVVYILKRIGRRLVRRM</sequence>
<evidence type="ECO:0000313" key="3">
    <source>
        <dbReference type="Proteomes" id="UP001157418"/>
    </source>
</evidence>
<accession>A0AAU9MCZ5</accession>
<gene>
    <name evidence="2" type="ORF">LVIROSA_LOCUS12834</name>
</gene>
<name>A0AAU9MCZ5_9ASTR</name>